<proteinExistence type="predicted"/>
<evidence type="ECO:0000256" key="2">
    <source>
        <dbReference type="SAM" id="MobiDB-lite"/>
    </source>
</evidence>
<gene>
    <name evidence="3" type="ORF">CEXT_543141</name>
</gene>
<accession>A0AAV4TNH4</accession>
<sequence length="266" mass="30526">MPVDFSANLCRDFFDFLMKYNEDVLHQPLAQEVHRQLLQVLVDLQLQALQQEDLQLQDLRQEDLQLQALRQEDLLRQALRQEDLQHQLPALAVFFYTCFKCRWFFNSRLYYRRIFHSSFQHWRFFYTCFKCRWFFNPGSTTGGSSTPGSSTGGSSTPGSTTGGSSTPASSPGGSSTPGSTTGGSSTPGSSTEGPSTSWFYYRWFIYTSVFNSFDVLPKFQRRHSKKLRELNFPGEMCHGVNFEKYLLRIYSLFLIGYTARANGISH</sequence>
<dbReference type="Proteomes" id="UP001054945">
    <property type="component" value="Unassembled WGS sequence"/>
</dbReference>
<evidence type="ECO:0000313" key="4">
    <source>
        <dbReference type="Proteomes" id="UP001054945"/>
    </source>
</evidence>
<dbReference type="AlphaFoldDB" id="A0AAV4TNH4"/>
<evidence type="ECO:0000256" key="1">
    <source>
        <dbReference type="SAM" id="Coils"/>
    </source>
</evidence>
<keyword evidence="1" id="KW-0175">Coiled coil</keyword>
<keyword evidence="4" id="KW-1185">Reference proteome</keyword>
<evidence type="ECO:0000313" key="3">
    <source>
        <dbReference type="EMBL" id="GIY46976.1"/>
    </source>
</evidence>
<protein>
    <submittedName>
        <fullName evidence="3">Uncharacterized protein</fullName>
    </submittedName>
</protein>
<dbReference type="EMBL" id="BPLR01011510">
    <property type="protein sequence ID" value="GIY46976.1"/>
    <property type="molecule type" value="Genomic_DNA"/>
</dbReference>
<organism evidence="3 4">
    <name type="scientific">Caerostris extrusa</name>
    <name type="common">Bark spider</name>
    <name type="synonym">Caerostris bankana</name>
    <dbReference type="NCBI Taxonomy" id="172846"/>
    <lineage>
        <taxon>Eukaryota</taxon>
        <taxon>Metazoa</taxon>
        <taxon>Ecdysozoa</taxon>
        <taxon>Arthropoda</taxon>
        <taxon>Chelicerata</taxon>
        <taxon>Arachnida</taxon>
        <taxon>Araneae</taxon>
        <taxon>Araneomorphae</taxon>
        <taxon>Entelegynae</taxon>
        <taxon>Araneoidea</taxon>
        <taxon>Araneidae</taxon>
        <taxon>Caerostris</taxon>
    </lineage>
</organism>
<name>A0AAV4TNH4_CAEEX</name>
<comment type="caution">
    <text evidence="3">The sequence shown here is derived from an EMBL/GenBank/DDBJ whole genome shotgun (WGS) entry which is preliminary data.</text>
</comment>
<feature type="region of interest" description="Disordered" evidence="2">
    <location>
        <begin position="142"/>
        <end position="193"/>
    </location>
</feature>
<feature type="coiled-coil region" evidence="1">
    <location>
        <begin position="42"/>
        <end position="81"/>
    </location>
</feature>
<reference evidence="3 4" key="1">
    <citation type="submission" date="2021-06" db="EMBL/GenBank/DDBJ databases">
        <title>Caerostris extrusa draft genome.</title>
        <authorList>
            <person name="Kono N."/>
            <person name="Arakawa K."/>
        </authorList>
    </citation>
    <scope>NUCLEOTIDE SEQUENCE [LARGE SCALE GENOMIC DNA]</scope>
</reference>